<evidence type="ECO:0000313" key="2">
    <source>
        <dbReference type="EMBL" id="GAA4088715.1"/>
    </source>
</evidence>
<evidence type="ECO:0000313" key="3">
    <source>
        <dbReference type="Proteomes" id="UP001500841"/>
    </source>
</evidence>
<dbReference type="Gene3D" id="1.10.287.70">
    <property type="match status" value="1"/>
</dbReference>
<feature type="transmembrane region" description="Helical" evidence="1">
    <location>
        <begin position="161"/>
        <end position="182"/>
    </location>
</feature>
<keyword evidence="1" id="KW-0812">Transmembrane</keyword>
<comment type="caution">
    <text evidence="2">The sequence shown here is derived from an EMBL/GenBank/DDBJ whole genome shotgun (WGS) entry which is preliminary data.</text>
</comment>
<proteinExistence type="predicted"/>
<organism evidence="2 3">
    <name type="scientific">Mucilaginibacter panaciglaebae</name>
    <dbReference type="NCBI Taxonomy" id="502331"/>
    <lineage>
        <taxon>Bacteria</taxon>
        <taxon>Pseudomonadati</taxon>
        <taxon>Bacteroidota</taxon>
        <taxon>Sphingobacteriia</taxon>
        <taxon>Sphingobacteriales</taxon>
        <taxon>Sphingobacteriaceae</taxon>
        <taxon>Mucilaginibacter</taxon>
    </lineage>
</organism>
<sequence length="186" mass="20884">MVILITWVAVALCMIILDWIIIFNAHPSEIRKIAKLQDSSRALIFLFVIIASFVSLGAILFLLKSTKGGSDAQITEHILLGMASVIVSWWLVHTLFTMRYAHLYYSPDKDAPNEKLKGLEFPGDEKNPDYLDFVYFSFVIGMTFQVSDIEISSKQIRRLTLIHAVISFAFNTAIVALSINVVSSLV</sequence>
<evidence type="ECO:0000256" key="1">
    <source>
        <dbReference type="SAM" id="Phobius"/>
    </source>
</evidence>
<feature type="transmembrane region" description="Helical" evidence="1">
    <location>
        <begin position="43"/>
        <end position="63"/>
    </location>
</feature>
<feature type="transmembrane region" description="Helical" evidence="1">
    <location>
        <begin position="6"/>
        <end position="23"/>
    </location>
</feature>
<reference evidence="3" key="1">
    <citation type="journal article" date="2019" name="Int. J. Syst. Evol. Microbiol.">
        <title>The Global Catalogue of Microorganisms (GCM) 10K type strain sequencing project: providing services to taxonomists for standard genome sequencing and annotation.</title>
        <authorList>
            <consortium name="The Broad Institute Genomics Platform"/>
            <consortium name="The Broad Institute Genome Sequencing Center for Infectious Disease"/>
            <person name="Wu L."/>
            <person name="Ma J."/>
        </authorList>
    </citation>
    <scope>NUCLEOTIDE SEQUENCE [LARGE SCALE GENOMIC DNA]</scope>
    <source>
        <strain evidence="3">JCM 17085</strain>
    </source>
</reference>
<protein>
    <submittedName>
        <fullName evidence="2">DUF1345 domain-containing protein</fullName>
    </submittedName>
</protein>
<dbReference type="Pfam" id="PF07077">
    <property type="entry name" value="DUF1345"/>
    <property type="match status" value="1"/>
</dbReference>
<feature type="transmembrane region" description="Helical" evidence="1">
    <location>
        <begin position="78"/>
        <end position="96"/>
    </location>
</feature>
<dbReference type="Proteomes" id="UP001500841">
    <property type="component" value="Unassembled WGS sequence"/>
</dbReference>
<keyword evidence="3" id="KW-1185">Reference proteome</keyword>
<keyword evidence="1" id="KW-0472">Membrane</keyword>
<accession>A0ABP7WHE2</accession>
<dbReference type="InterPro" id="IPR009781">
    <property type="entry name" value="DUF1345"/>
</dbReference>
<gene>
    <name evidence="2" type="ORF">GCM10022392_07440</name>
</gene>
<dbReference type="EMBL" id="BAABCV010000002">
    <property type="protein sequence ID" value="GAA4088715.1"/>
    <property type="molecule type" value="Genomic_DNA"/>
</dbReference>
<name>A0ABP7WHE2_9SPHI</name>
<keyword evidence="1" id="KW-1133">Transmembrane helix</keyword>